<comment type="caution">
    <text evidence="5">The sequence shown here is derived from an EMBL/GenBank/DDBJ whole genome shotgun (WGS) entry which is preliminary data.</text>
</comment>
<evidence type="ECO:0000256" key="4">
    <source>
        <dbReference type="PIRSR" id="PIRSR001235-2"/>
    </source>
</evidence>
<evidence type="ECO:0000313" key="6">
    <source>
        <dbReference type="Proteomes" id="UP000558113"/>
    </source>
</evidence>
<evidence type="ECO:0000256" key="3">
    <source>
        <dbReference type="PIRSR" id="PIRSR001235-1"/>
    </source>
</evidence>
<dbReference type="Gene3D" id="3.30.70.360">
    <property type="match status" value="1"/>
</dbReference>
<protein>
    <submittedName>
        <fullName evidence="5">Hydantoinase/carbamoylase family amidase</fullName>
        <ecNumber evidence="5">3.5.-.-</ecNumber>
    </submittedName>
</protein>
<dbReference type="Pfam" id="PF01546">
    <property type="entry name" value="Peptidase_M20"/>
    <property type="match status" value="1"/>
</dbReference>
<dbReference type="InterPro" id="IPR036264">
    <property type="entry name" value="Bact_exopeptidase_dim_dom"/>
</dbReference>
<dbReference type="AlphaFoldDB" id="A0A7X4YL00"/>
<keyword evidence="6" id="KW-1185">Reference proteome</keyword>
<dbReference type="EC" id="3.5.-.-" evidence="5"/>
<dbReference type="SUPFAM" id="SSF55031">
    <property type="entry name" value="Bacterial exopeptidase dimerisation domain"/>
    <property type="match status" value="1"/>
</dbReference>
<dbReference type="CDD" id="cd03884">
    <property type="entry name" value="M20_bAS"/>
    <property type="match status" value="1"/>
</dbReference>
<dbReference type="Gene3D" id="3.40.630.10">
    <property type="entry name" value="Zn peptidases"/>
    <property type="match status" value="1"/>
</dbReference>
<feature type="binding site" evidence="4">
    <location>
        <position position="289"/>
    </location>
    <ligand>
        <name>allantoate</name>
        <dbReference type="ChEBI" id="CHEBI:17536"/>
    </ligand>
</feature>
<feature type="binding site" evidence="3">
    <location>
        <position position="383"/>
    </location>
    <ligand>
        <name>Zn(2+)</name>
        <dbReference type="ChEBI" id="CHEBI:29105"/>
        <label>2</label>
    </ligand>
</feature>
<proteinExistence type="inferred from homology"/>
<comment type="cofactor">
    <cofactor evidence="3">
        <name>Zn(2+)</name>
        <dbReference type="ChEBI" id="CHEBI:29105"/>
    </cofactor>
    <text evidence="3">Binds 2 Zn(2+) ions per subunit.</text>
</comment>
<dbReference type="SUPFAM" id="SSF53187">
    <property type="entry name" value="Zn-dependent exopeptidases"/>
    <property type="match status" value="1"/>
</dbReference>
<evidence type="ECO:0000256" key="1">
    <source>
        <dbReference type="ARBA" id="ARBA00006153"/>
    </source>
</evidence>
<dbReference type="GO" id="GO:0046872">
    <property type="term" value="F:metal ion binding"/>
    <property type="evidence" value="ECO:0007669"/>
    <property type="project" value="UniProtKB-KW"/>
</dbReference>
<reference evidence="5 6" key="1">
    <citation type="submission" date="2020-01" db="EMBL/GenBank/DDBJ databases">
        <title>Paenibacillus soybeanensis sp. nov. isolated from the nodules of soybean (Glycine max(L.) Merr).</title>
        <authorList>
            <person name="Wang H."/>
        </authorList>
    </citation>
    <scope>NUCLEOTIDE SEQUENCE [LARGE SCALE GENOMIC DNA]</scope>
    <source>
        <strain evidence="5 6">DSM 23054</strain>
    </source>
</reference>
<feature type="binding site" evidence="3">
    <location>
        <position position="82"/>
    </location>
    <ligand>
        <name>Zn(2+)</name>
        <dbReference type="ChEBI" id="CHEBI:29105"/>
        <label>1</label>
    </ligand>
</feature>
<dbReference type="InterPro" id="IPR010158">
    <property type="entry name" value="Amidase_Cbmase"/>
</dbReference>
<feature type="binding site" evidence="4">
    <location>
        <position position="216"/>
    </location>
    <ligand>
        <name>allantoate</name>
        <dbReference type="ChEBI" id="CHEBI:17536"/>
    </ligand>
</feature>
<dbReference type="GO" id="GO:0016813">
    <property type="term" value="F:hydrolase activity, acting on carbon-nitrogen (but not peptide) bonds, in linear amidines"/>
    <property type="evidence" value="ECO:0007669"/>
    <property type="project" value="InterPro"/>
</dbReference>
<sequence length="415" mass="44327">MKASDYRLQTTQLLAGFASVGQEQDGGVTRLLYDAAWQKAQQAVASTMREAGLSVSIDTVGNVFGRLEGTDEAASTVMTGSHIDTVRSGGHYDGALGVAAGIAALARLKKTYGQPRRTLEVAAFCEEEGSRFPLAYWGSGNVTGSKDFTGSLDAKDPEGVSLRAAMLAAGYDPEEHGLSKRTDIGVFAELHIEQGEVLEREGTQIGIVDAIFGQRRYFVEIEGRSGHAGTTPMTIRADALAAGAEMIGWLRQAAIAAGDGLVATVGKLDVQPNLANVIPGKVRLSLDIRHRNETVIAAFCKLTLDSFSTIAERYGTSITMECWLAEQPSPMNEVLQAEISRVCDALGYSHRRMSSGAGHDAGLFAASCRTAMIFVPSRAGISHSPLEYTPPEDMERGTQVLTALLYALAYGEDER</sequence>
<dbReference type="RefSeq" id="WP_161694949.1">
    <property type="nucleotide sequence ID" value="NZ_JAAAMU010000002.1"/>
</dbReference>
<organism evidence="5 6">
    <name type="scientific">Paenibacillus sacheonensis</name>
    <dbReference type="NCBI Taxonomy" id="742054"/>
    <lineage>
        <taxon>Bacteria</taxon>
        <taxon>Bacillati</taxon>
        <taxon>Bacillota</taxon>
        <taxon>Bacilli</taxon>
        <taxon>Bacillales</taxon>
        <taxon>Paenibacillaceae</taxon>
        <taxon>Paenibacillus</taxon>
    </lineage>
</organism>
<dbReference type="NCBIfam" id="NF006771">
    <property type="entry name" value="PRK09290.1-5"/>
    <property type="match status" value="1"/>
</dbReference>
<dbReference type="PANTHER" id="PTHR32494">
    <property type="entry name" value="ALLANTOATE DEIMINASE-RELATED"/>
    <property type="match status" value="1"/>
</dbReference>
<dbReference type="Proteomes" id="UP000558113">
    <property type="component" value="Unassembled WGS sequence"/>
</dbReference>
<dbReference type="InterPro" id="IPR002933">
    <property type="entry name" value="Peptidase_M20"/>
</dbReference>
<feature type="binding site" evidence="3">
    <location>
        <position position="128"/>
    </location>
    <ligand>
        <name>Zn(2+)</name>
        <dbReference type="ChEBI" id="CHEBI:29105"/>
        <label>2</label>
    </ligand>
</feature>
<comment type="similarity">
    <text evidence="1">Belongs to the peptidase M20 family.</text>
</comment>
<keyword evidence="3" id="KW-0479">Metal-binding</keyword>
<keyword evidence="3" id="KW-0862">Zinc</keyword>
<dbReference type="NCBIfam" id="TIGR01879">
    <property type="entry name" value="hydantase"/>
    <property type="match status" value="1"/>
</dbReference>
<evidence type="ECO:0000256" key="2">
    <source>
        <dbReference type="ARBA" id="ARBA00022801"/>
    </source>
</evidence>
<evidence type="ECO:0000313" key="5">
    <source>
        <dbReference type="EMBL" id="NBC68291.1"/>
    </source>
</evidence>
<feature type="binding site" evidence="3">
    <location>
        <position position="93"/>
    </location>
    <ligand>
        <name>Zn(2+)</name>
        <dbReference type="ChEBI" id="CHEBI:29105"/>
        <label>2</label>
    </ligand>
</feature>
<gene>
    <name evidence="5" type="ORF">GT003_04665</name>
</gene>
<dbReference type="EMBL" id="JAAAMU010000002">
    <property type="protein sequence ID" value="NBC68291.1"/>
    <property type="molecule type" value="Genomic_DNA"/>
</dbReference>
<keyword evidence="2 5" id="KW-0378">Hydrolase</keyword>
<feature type="binding site" evidence="3">
    <location>
        <position position="93"/>
    </location>
    <ligand>
        <name>Zn(2+)</name>
        <dbReference type="ChEBI" id="CHEBI:29105"/>
        <label>1</label>
    </ligand>
</feature>
<accession>A0A7X4YL00</accession>
<dbReference type="PIRSF" id="PIRSF001235">
    <property type="entry name" value="Amidase_carbamoylase"/>
    <property type="match status" value="1"/>
</dbReference>
<feature type="binding site" evidence="3">
    <location>
        <position position="191"/>
    </location>
    <ligand>
        <name>Zn(2+)</name>
        <dbReference type="ChEBI" id="CHEBI:29105"/>
        <label>1</label>
    </ligand>
</feature>
<name>A0A7X4YL00_9BACL</name>
<feature type="binding site" evidence="4">
    <location>
        <position position="276"/>
    </location>
    <ligand>
        <name>allantoate</name>
        <dbReference type="ChEBI" id="CHEBI:17536"/>
    </ligand>
</feature>
<dbReference type="OrthoDB" id="9808195at2"/>
<dbReference type="PANTHER" id="PTHR32494:SF5">
    <property type="entry name" value="ALLANTOATE AMIDOHYDROLASE"/>
    <property type="match status" value="1"/>
</dbReference>